<gene>
    <name evidence="7" type="ORF">CLV51_105273</name>
</gene>
<evidence type="ECO:0000256" key="2">
    <source>
        <dbReference type="ARBA" id="ARBA00022692"/>
    </source>
</evidence>
<feature type="transmembrane region" description="Helical" evidence="5">
    <location>
        <begin position="179"/>
        <end position="197"/>
    </location>
</feature>
<keyword evidence="7" id="KW-0436">Ligase</keyword>
<dbReference type="RefSeq" id="WP_106530326.1">
    <property type="nucleotide sequence ID" value="NZ_PYAW01000005.1"/>
</dbReference>
<feature type="transmembrane region" description="Helical" evidence="5">
    <location>
        <begin position="110"/>
        <end position="132"/>
    </location>
</feature>
<dbReference type="GO" id="GO:0016874">
    <property type="term" value="F:ligase activity"/>
    <property type="evidence" value="ECO:0007669"/>
    <property type="project" value="UniProtKB-KW"/>
</dbReference>
<keyword evidence="3 5" id="KW-1133">Transmembrane helix</keyword>
<evidence type="ECO:0000259" key="6">
    <source>
        <dbReference type="Pfam" id="PF04932"/>
    </source>
</evidence>
<feature type="transmembrane region" description="Helical" evidence="5">
    <location>
        <begin position="226"/>
        <end position="245"/>
    </location>
</feature>
<accession>A0A2P8HFB7</accession>
<feature type="transmembrane region" description="Helical" evidence="5">
    <location>
        <begin position="346"/>
        <end position="365"/>
    </location>
</feature>
<dbReference type="AlphaFoldDB" id="A0A2P8HFB7"/>
<feature type="transmembrane region" description="Helical" evidence="5">
    <location>
        <begin position="152"/>
        <end position="170"/>
    </location>
</feature>
<name>A0A2P8HFB7_CHINA</name>
<keyword evidence="4 5" id="KW-0472">Membrane</keyword>
<keyword evidence="2 5" id="KW-0812">Transmembrane</keyword>
<feature type="transmembrane region" description="Helical" evidence="5">
    <location>
        <begin position="81"/>
        <end position="103"/>
    </location>
</feature>
<dbReference type="InterPro" id="IPR007016">
    <property type="entry name" value="O-antigen_ligase-rel_domated"/>
</dbReference>
<feature type="domain" description="O-antigen ligase-related" evidence="6">
    <location>
        <begin position="187"/>
        <end position="329"/>
    </location>
</feature>
<proteinExistence type="predicted"/>
<keyword evidence="8" id="KW-1185">Reference proteome</keyword>
<evidence type="ECO:0000256" key="1">
    <source>
        <dbReference type="ARBA" id="ARBA00004141"/>
    </source>
</evidence>
<comment type="subcellular location">
    <subcellularLocation>
        <location evidence="1">Membrane</location>
        <topology evidence="1">Multi-pass membrane protein</topology>
    </subcellularLocation>
</comment>
<evidence type="ECO:0000256" key="5">
    <source>
        <dbReference type="SAM" id="Phobius"/>
    </source>
</evidence>
<dbReference type="PANTHER" id="PTHR37422:SF17">
    <property type="entry name" value="O-ANTIGEN LIGASE"/>
    <property type="match status" value="1"/>
</dbReference>
<feature type="transmembrane region" description="Helical" evidence="5">
    <location>
        <begin position="203"/>
        <end position="219"/>
    </location>
</feature>
<evidence type="ECO:0000256" key="4">
    <source>
        <dbReference type="ARBA" id="ARBA00023136"/>
    </source>
</evidence>
<dbReference type="EMBL" id="PYAW01000005">
    <property type="protein sequence ID" value="PSL44900.1"/>
    <property type="molecule type" value="Genomic_DNA"/>
</dbReference>
<protein>
    <submittedName>
        <fullName evidence="7">O-antigen ligase</fullName>
    </submittedName>
</protein>
<dbReference type="Pfam" id="PF04932">
    <property type="entry name" value="Wzy_C"/>
    <property type="match status" value="1"/>
</dbReference>
<evidence type="ECO:0000313" key="7">
    <source>
        <dbReference type="EMBL" id="PSL44900.1"/>
    </source>
</evidence>
<dbReference type="PANTHER" id="PTHR37422">
    <property type="entry name" value="TEICHURONIC ACID BIOSYNTHESIS PROTEIN TUAE"/>
    <property type="match status" value="1"/>
</dbReference>
<comment type="caution">
    <text evidence="7">The sequence shown here is derived from an EMBL/GenBank/DDBJ whole genome shotgun (WGS) entry which is preliminary data.</text>
</comment>
<sequence>MKPLHVKILVSLFILSLLFLNKEWLVMYGWGISFLMYLAFFLDLQKIKHFDFSQNIHGYRMFPLAMLALLSVIWAPDGEATLLHTLMLFVTILNSFVLYYFVVRYNLFSLIVYLLLGYSFINYSLALGLPYFGFLQNHDEEMARFIGTELNPNYLAIMLLFSMFLSLLFFQERSSSSKALKGLHIINIVLALYTIFLTASRKGITFSFLLLFLYGLINFKRMMASFKTILIVGLAGSLVLFFVKIDFVTDTMGPAFERLGRMLSTMGGKSNEGSTEERVMFIREGWIQFTASPFIGYGAASFKYYYHLYAHNNYIELLFGVGFLGPLIYYSIHFSILRKLWEHRTGAFLAAFVLILMLMDVGLVSYYDKRVMLMLLFIIVLADRKIAERKAAKQLTIPAENRWEQAIFPEEYAHLS</sequence>
<evidence type="ECO:0000256" key="3">
    <source>
        <dbReference type="ARBA" id="ARBA00022989"/>
    </source>
</evidence>
<dbReference type="OrthoDB" id="624389at2"/>
<dbReference type="GO" id="GO:0016020">
    <property type="term" value="C:membrane"/>
    <property type="evidence" value="ECO:0007669"/>
    <property type="project" value="UniProtKB-SubCell"/>
</dbReference>
<feature type="transmembrane region" description="Helical" evidence="5">
    <location>
        <begin position="314"/>
        <end position="334"/>
    </location>
</feature>
<organism evidence="7 8">
    <name type="scientific">Chitinophaga niastensis</name>
    <dbReference type="NCBI Taxonomy" id="536980"/>
    <lineage>
        <taxon>Bacteria</taxon>
        <taxon>Pseudomonadati</taxon>
        <taxon>Bacteroidota</taxon>
        <taxon>Chitinophagia</taxon>
        <taxon>Chitinophagales</taxon>
        <taxon>Chitinophagaceae</taxon>
        <taxon>Chitinophaga</taxon>
    </lineage>
</organism>
<feature type="transmembrane region" description="Helical" evidence="5">
    <location>
        <begin position="56"/>
        <end position="75"/>
    </location>
</feature>
<feature type="transmembrane region" description="Helical" evidence="5">
    <location>
        <begin position="27"/>
        <end position="44"/>
    </location>
</feature>
<reference evidence="7 8" key="1">
    <citation type="submission" date="2018-03" db="EMBL/GenBank/DDBJ databases">
        <title>Genomic Encyclopedia of Archaeal and Bacterial Type Strains, Phase II (KMG-II): from individual species to whole genera.</title>
        <authorList>
            <person name="Goeker M."/>
        </authorList>
    </citation>
    <scope>NUCLEOTIDE SEQUENCE [LARGE SCALE GENOMIC DNA]</scope>
    <source>
        <strain evidence="7 8">DSM 24859</strain>
    </source>
</reference>
<dbReference type="Proteomes" id="UP000240971">
    <property type="component" value="Unassembled WGS sequence"/>
</dbReference>
<dbReference type="InterPro" id="IPR051533">
    <property type="entry name" value="WaaL-like"/>
</dbReference>
<evidence type="ECO:0000313" key="8">
    <source>
        <dbReference type="Proteomes" id="UP000240971"/>
    </source>
</evidence>